<evidence type="ECO:0000313" key="2">
    <source>
        <dbReference type="EMBL" id="KAJ8980644.1"/>
    </source>
</evidence>
<name>A0ABQ9JQU1_9CUCU</name>
<accession>A0ABQ9JQU1</accession>
<organism evidence="2 3">
    <name type="scientific">Molorchus minor</name>
    <dbReference type="NCBI Taxonomy" id="1323400"/>
    <lineage>
        <taxon>Eukaryota</taxon>
        <taxon>Metazoa</taxon>
        <taxon>Ecdysozoa</taxon>
        <taxon>Arthropoda</taxon>
        <taxon>Hexapoda</taxon>
        <taxon>Insecta</taxon>
        <taxon>Pterygota</taxon>
        <taxon>Neoptera</taxon>
        <taxon>Endopterygota</taxon>
        <taxon>Coleoptera</taxon>
        <taxon>Polyphaga</taxon>
        <taxon>Cucujiformia</taxon>
        <taxon>Chrysomeloidea</taxon>
        <taxon>Cerambycidae</taxon>
        <taxon>Lamiinae</taxon>
        <taxon>Monochamini</taxon>
        <taxon>Molorchus</taxon>
    </lineage>
</organism>
<gene>
    <name evidence="2" type="ORF">NQ317_011839</name>
</gene>
<dbReference type="EMBL" id="JAPWTJ010000246">
    <property type="protein sequence ID" value="KAJ8980644.1"/>
    <property type="molecule type" value="Genomic_DNA"/>
</dbReference>
<reference evidence="2" key="1">
    <citation type="journal article" date="2023" name="Insect Mol. Biol.">
        <title>Genome sequencing provides insights into the evolution of gene families encoding plant cell wall-degrading enzymes in longhorned beetles.</title>
        <authorList>
            <person name="Shin N.R."/>
            <person name="Okamura Y."/>
            <person name="Kirsch R."/>
            <person name="Pauchet Y."/>
        </authorList>
    </citation>
    <scope>NUCLEOTIDE SEQUENCE</scope>
    <source>
        <strain evidence="2">MMC_N1</strain>
    </source>
</reference>
<feature type="signal peptide" evidence="1">
    <location>
        <begin position="1"/>
        <end position="20"/>
    </location>
</feature>
<comment type="caution">
    <text evidence="2">The sequence shown here is derived from an EMBL/GenBank/DDBJ whole genome shotgun (WGS) entry which is preliminary data.</text>
</comment>
<evidence type="ECO:0000313" key="3">
    <source>
        <dbReference type="Proteomes" id="UP001162164"/>
    </source>
</evidence>
<feature type="chain" id="PRO_5045520842" evidence="1">
    <location>
        <begin position="21"/>
        <end position="167"/>
    </location>
</feature>
<keyword evidence="1" id="KW-0732">Signal</keyword>
<evidence type="ECO:0000256" key="1">
    <source>
        <dbReference type="SAM" id="SignalP"/>
    </source>
</evidence>
<dbReference type="Proteomes" id="UP001162164">
    <property type="component" value="Unassembled WGS sequence"/>
</dbReference>
<protein>
    <submittedName>
        <fullName evidence="2">Uncharacterized protein</fullName>
    </submittedName>
</protein>
<keyword evidence="3" id="KW-1185">Reference proteome</keyword>
<proteinExistence type="predicted"/>
<sequence length="167" mass="18506">MMRLTITTILLAIALDASHAGFSSSDFHDLGGTGLSGGGHDFSGGGHDFGGGDYGGHSFSSPVQHYYDYIPTKKFEQTKPIHINVVKKVAVPEPHPVGVPVPQVIKVPVPQPRLRKRCLLPWKSWVPVYVKKPYKVIIEKHHPVYVNKPYPVHVPVYKHVLHKSGKH</sequence>